<evidence type="ECO:0000313" key="2">
    <source>
        <dbReference type="Proteomes" id="UP000243024"/>
    </source>
</evidence>
<dbReference type="Proteomes" id="UP000243024">
    <property type="component" value="Unassembled WGS sequence"/>
</dbReference>
<sequence length="86" mass="9739">MMNRSRNTDCEHGRPSLRTGVFLTEEKRVPLRETVTAFTGRIRCIAQKAVEASGEYIRGKIPLLETAMQRRPLGMALGRLRGRLRG</sequence>
<comment type="caution">
    <text evidence="1">The sequence shown here is derived from an EMBL/GenBank/DDBJ whole genome shotgun (WGS) entry which is preliminary data.</text>
</comment>
<dbReference type="AlphaFoldDB" id="A0A179IMD0"/>
<dbReference type="STRING" id="1484.SA87_00165"/>
<dbReference type="EMBL" id="JXBB01000039">
    <property type="protein sequence ID" value="OAR03798.1"/>
    <property type="molecule type" value="Genomic_DNA"/>
</dbReference>
<reference evidence="1 2" key="1">
    <citation type="submission" date="2015-09" db="EMBL/GenBank/DDBJ databases">
        <title>Draft genome sequence of Hydrogenibacillus schlegelii DSM 2000.</title>
        <authorList>
            <person name="Hemp J."/>
        </authorList>
    </citation>
    <scope>NUCLEOTIDE SEQUENCE [LARGE SCALE GENOMIC DNA]</scope>
    <source>
        <strain evidence="1 2">MA 48</strain>
    </source>
</reference>
<keyword evidence="2" id="KW-1185">Reference proteome</keyword>
<evidence type="ECO:0000313" key="1">
    <source>
        <dbReference type="EMBL" id="OAR03798.1"/>
    </source>
</evidence>
<proteinExistence type="predicted"/>
<gene>
    <name evidence="1" type="ORF">SA87_00165</name>
</gene>
<organism evidence="1 2">
    <name type="scientific">Hydrogenibacillus schlegelii</name>
    <name type="common">Bacillus schlegelii</name>
    <dbReference type="NCBI Taxonomy" id="1484"/>
    <lineage>
        <taxon>Bacteria</taxon>
        <taxon>Bacillati</taxon>
        <taxon>Bacillota</taxon>
        <taxon>Bacilli</taxon>
        <taxon>Bacillales</taxon>
        <taxon>Bacillales Family X. Incertae Sedis</taxon>
        <taxon>Hydrogenibacillus</taxon>
    </lineage>
</organism>
<name>A0A179IMD0_HYDSH</name>
<protein>
    <submittedName>
        <fullName evidence="1">Uncharacterized protein</fullName>
    </submittedName>
</protein>
<accession>A0A179IMD0</accession>